<evidence type="ECO:0000256" key="1">
    <source>
        <dbReference type="ARBA" id="ARBA00023125"/>
    </source>
</evidence>
<dbReference type="Proteomes" id="UP000037510">
    <property type="component" value="Unassembled WGS sequence"/>
</dbReference>
<dbReference type="Gene3D" id="1.10.150.130">
    <property type="match status" value="1"/>
</dbReference>
<keyword evidence="4" id="KW-0808">Transferase</keyword>
<dbReference type="InterPro" id="IPR010998">
    <property type="entry name" value="Integrase_recombinase_N"/>
</dbReference>
<dbReference type="GO" id="GO:0015074">
    <property type="term" value="P:DNA integration"/>
    <property type="evidence" value="ECO:0007669"/>
    <property type="project" value="InterPro"/>
</dbReference>
<feature type="domain" description="Tyr recombinase" evidence="3">
    <location>
        <begin position="143"/>
        <end position="292"/>
    </location>
</feature>
<dbReference type="GO" id="GO:0003964">
    <property type="term" value="F:RNA-directed DNA polymerase activity"/>
    <property type="evidence" value="ECO:0007669"/>
    <property type="project" value="UniProtKB-KW"/>
</dbReference>
<gene>
    <name evidence="4" type="ORF">OBRU01_04485</name>
</gene>
<dbReference type="GO" id="GO:0006310">
    <property type="term" value="P:DNA recombination"/>
    <property type="evidence" value="ECO:0007669"/>
    <property type="project" value="InterPro"/>
</dbReference>
<evidence type="ECO:0000313" key="4">
    <source>
        <dbReference type="EMBL" id="KOB77201.1"/>
    </source>
</evidence>
<evidence type="ECO:0000313" key="5">
    <source>
        <dbReference type="Proteomes" id="UP000037510"/>
    </source>
</evidence>
<evidence type="ECO:0000259" key="3">
    <source>
        <dbReference type="PROSITE" id="PS51898"/>
    </source>
</evidence>
<dbReference type="AlphaFoldDB" id="A0A0L7LPU4"/>
<keyword evidence="1" id="KW-0238">DNA-binding</keyword>
<protein>
    <submittedName>
        <fullName evidence="4">Putative reverse transcriptase-7</fullName>
    </submittedName>
</protein>
<name>A0A0L7LPU4_OPEBR</name>
<accession>A0A0L7LPU4</accession>
<sequence>MKSETITIPEQGRIINRTEEEVASNMQGVTPKRTKVAGPALPHLTGKGEASTNEDIDWRKPFRAGQLQNFYERWATDNEIDAIRPNGSQLARYLVDLHQKEGLALKTILVHKSAISTLCDPNNHAKLSSHTLVKQVLKAIYIANPRQLNPPIWDIYILIAYLNQRDACTSNFYEASGHTAAVLLLCSGRRADGFVTLWPTFGSKTDMANRRQSGWNLIHNKDSKNFEPVYWIHHLIQLSQERRSETTTDHLFLTTFGKPKPATRTIISGWIKKLLRKAGIEDTPGSIRSSVA</sequence>
<keyword evidence="4" id="KW-0695">RNA-directed DNA polymerase</keyword>
<evidence type="ECO:0000256" key="2">
    <source>
        <dbReference type="SAM" id="MobiDB-lite"/>
    </source>
</evidence>
<keyword evidence="4" id="KW-0548">Nucleotidyltransferase</keyword>
<dbReference type="EMBL" id="JTDY01000432">
    <property type="protein sequence ID" value="KOB77201.1"/>
    <property type="molecule type" value="Genomic_DNA"/>
</dbReference>
<keyword evidence="5" id="KW-1185">Reference proteome</keyword>
<organism evidence="4 5">
    <name type="scientific">Operophtera brumata</name>
    <name type="common">Winter moth</name>
    <name type="synonym">Phalaena brumata</name>
    <dbReference type="NCBI Taxonomy" id="104452"/>
    <lineage>
        <taxon>Eukaryota</taxon>
        <taxon>Metazoa</taxon>
        <taxon>Ecdysozoa</taxon>
        <taxon>Arthropoda</taxon>
        <taxon>Hexapoda</taxon>
        <taxon>Insecta</taxon>
        <taxon>Pterygota</taxon>
        <taxon>Neoptera</taxon>
        <taxon>Endopterygota</taxon>
        <taxon>Lepidoptera</taxon>
        <taxon>Glossata</taxon>
        <taxon>Ditrysia</taxon>
        <taxon>Geometroidea</taxon>
        <taxon>Geometridae</taxon>
        <taxon>Larentiinae</taxon>
        <taxon>Operophtera</taxon>
    </lineage>
</organism>
<comment type="caution">
    <text evidence="4">The sequence shown here is derived from an EMBL/GenBank/DDBJ whole genome shotgun (WGS) entry which is preliminary data.</text>
</comment>
<dbReference type="PROSITE" id="PS51898">
    <property type="entry name" value="TYR_RECOMBINASE"/>
    <property type="match status" value="1"/>
</dbReference>
<dbReference type="GO" id="GO:0003677">
    <property type="term" value="F:DNA binding"/>
    <property type="evidence" value="ECO:0007669"/>
    <property type="project" value="UniProtKB-KW"/>
</dbReference>
<proteinExistence type="predicted"/>
<dbReference type="InterPro" id="IPR002104">
    <property type="entry name" value="Integrase_catalytic"/>
</dbReference>
<reference evidence="4 5" key="1">
    <citation type="journal article" date="2015" name="Genome Biol. Evol.">
        <title>The genome of winter moth (Operophtera brumata) provides a genomic perspective on sexual dimorphism and phenology.</title>
        <authorList>
            <person name="Derks M.F."/>
            <person name="Smit S."/>
            <person name="Salis L."/>
            <person name="Schijlen E."/>
            <person name="Bossers A."/>
            <person name="Mateman C."/>
            <person name="Pijl A.S."/>
            <person name="de Ridder D."/>
            <person name="Groenen M.A."/>
            <person name="Visser M.E."/>
            <person name="Megens H.J."/>
        </authorList>
    </citation>
    <scope>NUCLEOTIDE SEQUENCE [LARGE SCALE GENOMIC DNA]</scope>
    <source>
        <strain evidence="4">WM2013NL</strain>
        <tissue evidence="4">Head and thorax</tissue>
    </source>
</reference>
<feature type="region of interest" description="Disordered" evidence="2">
    <location>
        <begin position="33"/>
        <end position="52"/>
    </location>
</feature>
<dbReference type="SUPFAM" id="SSF47823">
    <property type="entry name" value="lambda integrase-like, N-terminal domain"/>
    <property type="match status" value="1"/>
</dbReference>